<accession>A0ABQ9E323</accession>
<dbReference type="PANTHER" id="PTHR46098">
    <property type="entry name" value="TRNA (CYTOSINE(38)-C(5))-METHYLTRANSFERASE"/>
    <property type="match status" value="1"/>
</dbReference>
<dbReference type="InterPro" id="IPR050750">
    <property type="entry name" value="C5-MTase"/>
</dbReference>
<evidence type="ECO:0008006" key="4">
    <source>
        <dbReference type="Google" id="ProtNLM"/>
    </source>
</evidence>
<dbReference type="InterPro" id="IPR029063">
    <property type="entry name" value="SAM-dependent_MTases_sf"/>
</dbReference>
<proteinExistence type="predicted"/>
<dbReference type="PANTHER" id="PTHR46098:SF1">
    <property type="entry name" value="TRNA (CYTOSINE(38)-C(5))-METHYLTRANSFERASE"/>
    <property type="match status" value="1"/>
</dbReference>
<sequence length="77" mass="8868">MFSESGIMYEIVAAIDINPTANKIYKHNFPKSRLLESGIEEFLLTPLQFGIPNARLRYYLIAKRKPLIFSFQTSSEV</sequence>
<protein>
    <recommendedName>
        <fullName evidence="4">DNA (cytosine-5-)-methyltransferase</fullName>
    </recommendedName>
</protein>
<gene>
    <name evidence="2" type="ORF">KUTeg_023784</name>
</gene>
<dbReference type="Proteomes" id="UP001217089">
    <property type="component" value="Unassembled WGS sequence"/>
</dbReference>
<name>A0ABQ9E323_TEGGR</name>
<evidence type="ECO:0000313" key="2">
    <source>
        <dbReference type="EMBL" id="KAJ8299724.1"/>
    </source>
</evidence>
<evidence type="ECO:0000256" key="1">
    <source>
        <dbReference type="ARBA" id="ARBA00022691"/>
    </source>
</evidence>
<organism evidence="2 3">
    <name type="scientific">Tegillarca granosa</name>
    <name type="common">Malaysian cockle</name>
    <name type="synonym">Anadara granosa</name>
    <dbReference type="NCBI Taxonomy" id="220873"/>
    <lineage>
        <taxon>Eukaryota</taxon>
        <taxon>Metazoa</taxon>
        <taxon>Spiralia</taxon>
        <taxon>Lophotrochozoa</taxon>
        <taxon>Mollusca</taxon>
        <taxon>Bivalvia</taxon>
        <taxon>Autobranchia</taxon>
        <taxon>Pteriomorphia</taxon>
        <taxon>Arcoida</taxon>
        <taxon>Arcoidea</taxon>
        <taxon>Arcidae</taxon>
        <taxon>Tegillarca</taxon>
    </lineage>
</organism>
<dbReference type="Gene3D" id="3.40.50.150">
    <property type="entry name" value="Vaccinia Virus protein VP39"/>
    <property type="match status" value="1"/>
</dbReference>
<comment type="caution">
    <text evidence="2">The sequence shown here is derived from an EMBL/GenBank/DDBJ whole genome shotgun (WGS) entry which is preliminary data.</text>
</comment>
<dbReference type="SUPFAM" id="SSF53335">
    <property type="entry name" value="S-adenosyl-L-methionine-dependent methyltransferases"/>
    <property type="match status" value="1"/>
</dbReference>
<reference evidence="2 3" key="1">
    <citation type="submission" date="2022-12" db="EMBL/GenBank/DDBJ databases">
        <title>Chromosome-level genome of Tegillarca granosa.</title>
        <authorList>
            <person name="Kim J."/>
        </authorList>
    </citation>
    <scope>NUCLEOTIDE SEQUENCE [LARGE SCALE GENOMIC DNA]</scope>
    <source>
        <strain evidence="2">Teg-2019</strain>
        <tissue evidence="2">Adductor muscle</tissue>
    </source>
</reference>
<keyword evidence="1" id="KW-0949">S-adenosyl-L-methionine</keyword>
<dbReference type="EMBL" id="JARBDR010000921">
    <property type="protein sequence ID" value="KAJ8299724.1"/>
    <property type="molecule type" value="Genomic_DNA"/>
</dbReference>
<keyword evidence="3" id="KW-1185">Reference proteome</keyword>
<evidence type="ECO:0000313" key="3">
    <source>
        <dbReference type="Proteomes" id="UP001217089"/>
    </source>
</evidence>